<name>A0AAW2D0U9_9ROSI</name>
<dbReference type="Gene3D" id="1.20.1510.10">
    <property type="entry name" value="Cation efflux protein transmembrane domain"/>
    <property type="match status" value="1"/>
</dbReference>
<keyword evidence="4" id="KW-1133">Transmembrane helix</keyword>
<comment type="subcellular location">
    <subcellularLocation>
        <location evidence="1">Membrane</location>
        <topology evidence="1">Multi-pass membrane protein</topology>
    </subcellularLocation>
</comment>
<dbReference type="GO" id="GO:0016020">
    <property type="term" value="C:membrane"/>
    <property type="evidence" value="ECO:0007669"/>
    <property type="project" value="UniProtKB-SubCell"/>
</dbReference>
<comment type="caution">
    <text evidence="8">The sequence shown here is derived from an EMBL/GenBank/DDBJ whole genome shotgun (WGS) entry which is preliminary data.</text>
</comment>
<dbReference type="SUPFAM" id="SSF161111">
    <property type="entry name" value="Cation efflux protein transmembrane domain-like"/>
    <property type="match status" value="1"/>
</dbReference>
<keyword evidence="5" id="KW-0472">Membrane</keyword>
<keyword evidence="2" id="KW-0813">Transport</keyword>
<dbReference type="Pfam" id="PF01545">
    <property type="entry name" value="Cation_efflux"/>
    <property type="match status" value="1"/>
</dbReference>
<dbReference type="PANTHER" id="PTHR43840">
    <property type="entry name" value="MITOCHONDRIAL METAL TRANSPORTER 1-RELATED"/>
    <property type="match status" value="1"/>
</dbReference>
<keyword evidence="9" id="KW-1185">Reference proteome</keyword>
<dbReference type="PANTHER" id="PTHR43840:SF53">
    <property type="entry name" value="CATION EFFLUX PROTEIN CYTOPLASMIC DOMAIN-CONTAINING PROTEIN"/>
    <property type="match status" value="1"/>
</dbReference>
<dbReference type="GO" id="GO:0010486">
    <property type="term" value="F:manganese:proton antiporter activity"/>
    <property type="evidence" value="ECO:0007669"/>
    <property type="project" value="TreeGrafter"/>
</dbReference>
<evidence type="ECO:0000256" key="4">
    <source>
        <dbReference type="ARBA" id="ARBA00022989"/>
    </source>
</evidence>
<dbReference type="AlphaFoldDB" id="A0AAW2D0U9"/>
<dbReference type="Proteomes" id="UP001459277">
    <property type="component" value="Unassembled WGS sequence"/>
</dbReference>
<evidence type="ECO:0000313" key="8">
    <source>
        <dbReference type="EMBL" id="KAL0002990.1"/>
    </source>
</evidence>
<keyword evidence="3" id="KW-0812">Transmembrane</keyword>
<evidence type="ECO:0000256" key="6">
    <source>
        <dbReference type="SAM" id="MobiDB-lite"/>
    </source>
</evidence>
<protein>
    <recommendedName>
        <fullName evidence="7">Cation efflux protein transmembrane domain-containing protein</fullName>
    </recommendedName>
</protein>
<dbReference type="InterPro" id="IPR050291">
    <property type="entry name" value="CDF_Transporter"/>
</dbReference>
<evidence type="ECO:0000313" key="9">
    <source>
        <dbReference type="Proteomes" id="UP001459277"/>
    </source>
</evidence>
<gene>
    <name evidence="8" type="ORF">SO802_016771</name>
</gene>
<sequence>MGGRWPRSPVEVSGDRGRLKTSKSSSESKTSTFSSSSLIVGWDGIAFSSIAHWDGNAIFGPEDNVAEYYQQQAEMLEGFNEMDELTERGSLPRMSKEVRDKLARSETLAIRISNIANMFLFAAKVYASVRTGSLAMIASTLDSLLDLLSGFILWFTAFSRKTPNPYQYPIEKRRMQPLVGENRHLPLIFKLCSKCSCFETI</sequence>
<reference evidence="8 9" key="1">
    <citation type="submission" date="2024-01" db="EMBL/GenBank/DDBJ databases">
        <title>A telomere-to-telomere, gap-free genome of sweet tea (Lithocarpus litseifolius).</title>
        <authorList>
            <person name="Zhou J."/>
        </authorList>
    </citation>
    <scope>NUCLEOTIDE SEQUENCE [LARGE SCALE GENOMIC DNA]</scope>
    <source>
        <strain evidence="8">Zhou-2022a</strain>
        <tissue evidence="8">Leaf</tissue>
    </source>
</reference>
<organism evidence="8 9">
    <name type="scientific">Lithocarpus litseifolius</name>
    <dbReference type="NCBI Taxonomy" id="425828"/>
    <lineage>
        <taxon>Eukaryota</taxon>
        <taxon>Viridiplantae</taxon>
        <taxon>Streptophyta</taxon>
        <taxon>Embryophyta</taxon>
        <taxon>Tracheophyta</taxon>
        <taxon>Spermatophyta</taxon>
        <taxon>Magnoliopsida</taxon>
        <taxon>eudicotyledons</taxon>
        <taxon>Gunneridae</taxon>
        <taxon>Pentapetalae</taxon>
        <taxon>rosids</taxon>
        <taxon>fabids</taxon>
        <taxon>Fagales</taxon>
        <taxon>Fagaceae</taxon>
        <taxon>Lithocarpus</taxon>
    </lineage>
</organism>
<evidence type="ECO:0000256" key="1">
    <source>
        <dbReference type="ARBA" id="ARBA00004141"/>
    </source>
</evidence>
<dbReference type="InterPro" id="IPR027469">
    <property type="entry name" value="Cation_efflux_TMD_sf"/>
</dbReference>
<evidence type="ECO:0000259" key="7">
    <source>
        <dbReference type="Pfam" id="PF01545"/>
    </source>
</evidence>
<dbReference type="InterPro" id="IPR058533">
    <property type="entry name" value="Cation_efflux_TM"/>
</dbReference>
<feature type="domain" description="Cation efflux protein transmembrane" evidence="7">
    <location>
        <begin position="112"/>
        <end position="179"/>
    </location>
</feature>
<accession>A0AAW2D0U9</accession>
<dbReference type="EMBL" id="JAZDWU010000005">
    <property type="protein sequence ID" value="KAL0002990.1"/>
    <property type="molecule type" value="Genomic_DNA"/>
</dbReference>
<evidence type="ECO:0000256" key="5">
    <source>
        <dbReference type="ARBA" id="ARBA00023136"/>
    </source>
</evidence>
<feature type="compositionally biased region" description="Low complexity" evidence="6">
    <location>
        <begin position="22"/>
        <end position="31"/>
    </location>
</feature>
<evidence type="ECO:0000256" key="2">
    <source>
        <dbReference type="ARBA" id="ARBA00022448"/>
    </source>
</evidence>
<feature type="region of interest" description="Disordered" evidence="6">
    <location>
        <begin position="1"/>
        <end position="31"/>
    </location>
</feature>
<evidence type="ECO:0000256" key="3">
    <source>
        <dbReference type="ARBA" id="ARBA00022692"/>
    </source>
</evidence>
<proteinExistence type="predicted"/>